<gene>
    <name evidence="13" type="primary">Dvir\GJ23984</name>
    <name evidence="13" type="ORF">Dvir_GJ23984</name>
</gene>
<dbReference type="PROSITE" id="PS00061">
    <property type="entry name" value="ADH_SHORT"/>
    <property type="match status" value="1"/>
</dbReference>
<evidence type="ECO:0000313" key="14">
    <source>
        <dbReference type="Proteomes" id="UP000008792"/>
    </source>
</evidence>
<keyword evidence="7" id="KW-0443">Lipid metabolism</keyword>
<evidence type="ECO:0000256" key="10">
    <source>
        <dbReference type="ARBA" id="ARBA00068717"/>
    </source>
</evidence>
<evidence type="ECO:0000256" key="5">
    <source>
        <dbReference type="ARBA" id="ARBA00022989"/>
    </source>
</evidence>
<comment type="similarity">
    <text evidence="2 12">Belongs to the short-chain dehydrogenases/reductases (SDR) family.</text>
</comment>
<keyword evidence="6" id="KW-0560">Oxidoreductase</keyword>
<dbReference type="PANTHER" id="PTHR24322:SF736">
    <property type="entry name" value="RETINOL DEHYDROGENASE 10"/>
    <property type="match status" value="1"/>
</dbReference>
<dbReference type="FunFam" id="3.40.50.720:FF:000131">
    <property type="entry name" value="Short-chain dehydrogenase/reductase 3"/>
    <property type="match status" value="1"/>
</dbReference>
<evidence type="ECO:0000256" key="3">
    <source>
        <dbReference type="ARBA" id="ARBA00022692"/>
    </source>
</evidence>
<name>A0A0Q9WAV8_DROVI</name>
<dbReference type="GO" id="GO:0052650">
    <property type="term" value="F:all-trans-retinol dehydrogenase (NADP+) activity"/>
    <property type="evidence" value="ECO:0007669"/>
    <property type="project" value="UniProtKB-ARBA"/>
</dbReference>
<dbReference type="PRINTS" id="PR00081">
    <property type="entry name" value="GDHRDH"/>
</dbReference>
<evidence type="ECO:0000256" key="6">
    <source>
        <dbReference type="ARBA" id="ARBA00023002"/>
    </source>
</evidence>
<evidence type="ECO:0000256" key="7">
    <source>
        <dbReference type="ARBA" id="ARBA00023098"/>
    </source>
</evidence>
<keyword evidence="8" id="KW-0472">Membrane</keyword>
<dbReference type="EMBL" id="CH940649">
    <property type="protein sequence ID" value="KRF81477.1"/>
    <property type="molecule type" value="Genomic_DNA"/>
</dbReference>
<evidence type="ECO:0000256" key="12">
    <source>
        <dbReference type="RuleBase" id="RU000363"/>
    </source>
</evidence>
<dbReference type="FunCoup" id="A0A0Q9WAV8">
    <property type="interactions" value="4"/>
</dbReference>
<dbReference type="PRINTS" id="PR00080">
    <property type="entry name" value="SDRFAMILY"/>
</dbReference>
<dbReference type="PANTHER" id="PTHR24322">
    <property type="entry name" value="PKSB"/>
    <property type="match status" value="1"/>
</dbReference>
<evidence type="ECO:0000256" key="1">
    <source>
        <dbReference type="ARBA" id="ARBA00004141"/>
    </source>
</evidence>
<dbReference type="CDD" id="cd05339">
    <property type="entry name" value="17beta-HSDXI-like_SDR_c"/>
    <property type="match status" value="1"/>
</dbReference>
<keyword evidence="3" id="KW-0812">Transmembrane</keyword>
<dbReference type="InterPro" id="IPR036291">
    <property type="entry name" value="NAD(P)-bd_dom_sf"/>
</dbReference>
<sequence>MERDSFFYCSTTTASKRMFAFLQDLLQLLVLIVRVLLELTTVLVQSMLPRKLKDISGEIVLITGTGHGIGRELALQYAAWGSTVVCVDIDEKNNMDTVQEAQRLNRGAVHSFSCDVSKREQVLALAKRVKTEVGSVSVLVNNVGIMPTHPLPQQSAEEIQRVFDVNVFSQFWTIQAFLDQMKERRNGHIISLSSIAGVVGLSNLVPYCATKFAVRGMMEALHEELREGPYKDLIRVTTIFPYMTNTGLCKYPKVKFPTILGLLDPKEVAKRIIEAHRSNCLEVTIPSSLMYINNWTRLLPSSCGIMLKDYIDSGVESDLN</sequence>
<dbReference type="AlphaFoldDB" id="A0A0Q9WAV8"/>
<dbReference type="SUPFAM" id="SSF51735">
    <property type="entry name" value="NAD(P)-binding Rossmann-fold domains"/>
    <property type="match status" value="1"/>
</dbReference>
<dbReference type="Gene3D" id="3.40.50.720">
    <property type="entry name" value="NAD(P)-binding Rossmann-like Domain"/>
    <property type="match status" value="1"/>
</dbReference>
<evidence type="ECO:0000313" key="13">
    <source>
        <dbReference type="EMBL" id="KRF81478.1"/>
    </source>
</evidence>
<dbReference type="InterPro" id="IPR020904">
    <property type="entry name" value="Sc_DH/Rdtase_CS"/>
</dbReference>
<dbReference type="InterPro" id="IPR002347">
    <property type="entry name" value="SDR_fam"/>
</dbReference>
<dbReference type="GO" id="GO:0005811">
    <property type="term" value="C:lipid droplet"/>
    <property type="evidence" value="ECO:0007669"/>
    <property type="project" value="TreeGrafter"/>
</dbReference>
<dbReference type="InParanoid" id="A0A0Q9WAV8"/>
<evidence type="ECO:0000256" key="8">
    <source>
        <dbReference type="ARBA" id="ARBA00023136"/>
    </source>
</evidence>
<reference evidence="13 14" key="1">
    <citation type="journal article" date="2007" name="Nature">
        <title>Evolution of genes and genomes on the Drosophila phylogeny.</title>
        <authorList>
            <consortium name="Drosophila 12 Genomes Consortium"/>
            <person name="Clark A.G."/>
            <person name="Eisen M.B."/>
            <person name="Smith D.R."/>
            <person name="Bergman C.M."/>
            <person name="Oliver B."/>
            <person name="Markow T.A."/>
            <person name="Kaufman T.C."/>
            <person name="Kellis M."/>
            <person name="Gelbart W."/>
            <person name="Iyer V.N."/>
            <person name="Pollard D.A."/>
            <person name="Sackton T.B."/>
            <person name="Larracuente A.M."/>
            <person name="Singh N.D."/>
            <person name="Abad J.P."/>
            <person name="Abt D.N."/>
            <person name="Adryan B."/>
            <person name="Aguade M."/>
            <person name="Akashi H."/>
            <person name="Anderson W.W."/>
            <person name="Aquadro C.F."/>
            <person name="Ardell D.H."/>
            <person name="Arguello R."/>
            <person name="Artieri C.G."/>
            <person name="Barbash D.A."/>
            <person name="Barker D."/>
            <person name="Barsanti P."/>
            <person name="Batterham P."/>
            <person name="Batzoglou S."/>
            <person name="Begun D."/>
            <person name="Bhutkar A."/>
            <person name="Blanco E."/>
            <person name="Bosak S.A."/>
            <person name="Bradley R.K."/>
            <person name="Brand A.D."/>
            <person name="Brent M.R."/>
            <person name="Brooks A.N."/>
            <person name="Brown R.H."/>
            <person name="Butlin R.K."/>
            <person name="Caggese C."/>
            <person name="Calvi B.R."/>
            <person name="Bernardo de Carvalho A."/>
            <person name="Caspi A."/>
            <person name="Castrezana S."/>
            <person name="Celniker S.E."/>
            <person name="Chang J.L."/>
            <person name="Chapple C."/>
            <person name="Chatterji S."/>
            <person name="Chinwalla A."/>
            <person name="Civetta A."/>
            <person name="Clifton S.W."/>
            <person name="Comeron J.M."/>
            <person name="Costello J.C."/>
            <person name="Coyne J.A."/>
            <person name="Daub J."/>
            <person name="David R.G."/>
            <person name="Delcher A.L."/>
            <person name="Delehaunty K."/>
            <person name="Do C.B."/>
            <person name="Ebling H."/>
            <person name="Edwards K."/>
            <person name="Eickbush T."/>
            <person name="Evans J.D."/>
            <person name="Filipski A."/>
            <person name="Findeiss S."/>
            <person name="Freyhult E."/>
            <person name="Fulton L."/>
            <person name="Fulton R."/>
            <person name="Garcia A.C."/>
            <person name="Gardiner A."/>
            <person name="Garfield D.A."/>
            <person name="Garvin B.E."/>
            <person name="Gibson G."/>
            <person name="Gilbert D."/>
            <person name="Gnerre S."/>
            <person name="Godfrey J."/>
            <person name="Good R."/>
            <person name="Gotea V."/>
            <person name="Gravely B."/>
            <person name="Greenberg A.J."/>
            <person name="Griffiths-Jones S."/>
            <person name="Gross S."/>
            <person name="Guigo R."/>
            <person name="Gustafson E.A."/>
            <person name="Haerty W."/>
            <person name="Hahn M.W."/>
            <person name="Halligan D.L."/>
            <person name="Halpern A.L."/>
            <person name="Halter G.M."/>
            <person name="Han M.V."/>
            <person name="Heger A."/>
            <person name="Hillier L."/>
            <person name="Hinrichs A.S."/>
            <person name="Holmes I."/>
            <person name="Hoskins R.A."/>
            <person name="Hubisz M.J."/>
            <person name="Hultmark D."/>
            <person name="Huntley M.A."/>
            <person name="Jaffe D.B."/>
            <person name="Jagadeeshan S."/>
            <person name="Jeck W.R."/>
            <person name="Johnson J."/>
            <person name="Jones C.D."/>
            <person name="Jordan W.C."/>
            <person name="Karpen G.H."/>
            <person name="Kataoka E."/>
            <person name="Keightley P.D."/>
            <person name="Kheradpour P."/>
            <person name="Kirkness E.F."/>
            <person name="Koerich L.B."/>
            <person name="Kristiansen K."/>
            <person name="Kudrna D."/>
            <person name="Kulathinal R.J."/>
            <person name="Kumar S."/>
            <person name="Kwok R."/>
            <person name="Lander E."/>
            <person name="Langley C.H."/>
            <person name="Lapoint R."/>
            <person name="Lazzaro B.P."/>
            <person name="Lee S.J."/>
            <person name="Levesque L."/>
            <person name="Li R."/>
            <person name="Lin C.F."/>
            <person name="Lin M.F."/>
            <person name="Lindblad-Toh K."/>
            <person name="Llopart A."/>
            <person name="Long M."/>
            <person name="Low L."/>
            <person name="Lozovsky E."/>
            <person name="Lu J."/>
            <person name="Luo M."/>
            <person name="Machado C.A."/>
            <person name="Makalowski W."/>
            <person name="Marzo M."/>
            <person name="Matsuda M."/>
            <person name="Matzkin L."/>
            <person name="McAllister B."/>
            <person name="McBride C.S."/>
            <person name="McKernan B."/>
            <person name="McKernan K."/>
            <person name="Mendez-Lago M."/>
            <person name="Minx P."/>
            <person name="Mollenhauer M.U."/>
            <person name="Montooth K."/>
            <person name="Mount S.M."/>
            <person name="Mu X."/>
            <person name="Myers E."/>
            <person name="Negre B."/>
            <person name="Newfeld S."/>
            <person name="Nielsen R."/>
            <person name="Noor M.A."/>
            <person name="O'Grady P."/>
            <person name="Pachter L."/>
            <person name="Papaceit M."/>
            <person name="Parisi M.J."/>
            <person name="Parisi M."/>
            <person name="Parts L."/>
            <person name="Pedersen J.S."/>
            <person name="Pesole G."/>
            <person name="Phillippy A.M."/>
            <person name="Ponting C.P."/>
            <person name="Pop M."/>
            <person name="Porcelli D."/>
            <person name="Powell J.R."/>
            <person name="Prohaska S."/>
            <person name="Pruitt K."/>
            <person name="Puig M."/>
            <person name="Quesneville H."/>
            <person name="Ram K.R."/>
            <person name="Rand D."/>
            <person name="Rasmussen M.D."/>
            <person name="Reed L.K."/>
            <person name="Reenan R."/>
            <person name="Reily A."/>
            <person name="Remington K.A."/>
            <person name="Rieger T.T."/>
            <person name="Ritchie M.G."/>
            <person name="Robin C."/>
            <person name="Rogers Y.H."/>
            <person name="Rohde C."/>
            <person name="Rozas J."/>
            <person name="Rubenfield M.J."/>
            <person name="Ruiz A."/>
            <person name="Russo S."/>
            <person name="Salzberg S.L."/>
            <person name="Sanchez-Gracia A."/>
            <person name="Saranga D.J."/>
            <person name="Sato H."/>
            <person name="Schaeffer S.W."/>
            <person name="Schatz M.C."/>
            <person name="Schlenke T."/>
            <person name="Schwartz R."/>
            <person name="Segarra C."/>
            <person name="Singh R.S."/>
            <person name="Sirot L."/>
            <person name="Sirota M."/>
            <person name="Sisneros N.B."/>
            <person name="Smith C.D."/>
            <person name="Smith T.F."/>
            <person name="Spieth J."/>
            <person name="Stage D.E."/>
            <person name="Stark A."/>
            <person name="Stephan W."/>
            <person name="Strausberg R.L."/>
            <person name="Strempel S."/>
            <person name="Sturgill D."/>
            <person name="Sutton G."/>
            <person name="Sutton G.G."/>
            <person name="Tao W."/>
            <person name="Teichmann S."/>
            <person name="Tobari Y.N."/>
            <person name="Tomimura Y."/>
            <person name="Tsolas J.M."/>
            <person name="Valente V.L."/>
            <person name="Venter E."/>
            <person name="Venter J.C."/>
            <person name="Vicario S."/>
            <person name="Vieira F.G."/>
            <person name="Vilella A.J."/>
            <person name="Villasante A."/>
            <person name="Walenz B."/>
            <person name="Wang J."/>
            <person name="Wasserman M."/>
            <person name="Watts T."/>
            <person name="Wilson D."/>
            <person name="Wilson R.K."/>
            <person name="Wing R.A."/>
            <person name="Wolfner M.F."/>
            <person name="Wong A."/>
            <person name="Wong G.K."/>
            <person name="Wu C.I."/>
            <person name="Wu G."/>
            <person name="Yamamoto D."/>
            <person name="Yang H.P."/>
            <person name="Yang S.P."/>
            <person name="Yorke J.A."/>
            <person name="Yoshida K."/>
            <person name="Zdobnov E."/>
            <person name="Zhang P."/>
            <person name="Zhang Y."/>
            <person name="Zimin A.V."/>
            <person name="Baldwin J."/>
            <person name="Abdouelleil A."/>
            <person name="Abdulkadir J."/>
            <person name="Abebe A."/>
            <person name="Abera B."/>
            <person name="Abreu J."/>
            <person name="Acer S.C."/>
            <person name="Aftuck L."/>
            <person name="Alexander A."/>
            <person name="An P."/>
            <person name="Anderson E."/>
            <person name="Anderson S."/>
            <person name="Arachi H."/>
            <person name="Azer M."/>
            <person name="Bachantsang P."/>
            <person name="Barry A."/>
            <person name="Bayul T."/>
            <person name="Berlin A."/>
            <person name="Bessette D."/>
            <person name="Bloom T."/>
            <person name="Blye J."/>
            <person name="Boguslavskiy L."/>
            <person name="Bonnet C."/>
            <person name="Boukhgalter B."/>
            <person name="Bourzgui I."/>
            <person name="Brown A."/>
            <person name="Cahill P."/>
            <person name="Channer S."/>
            <person name="Cheshatsang Y."/>
            <person name="Chuda L."/>
            <person name="Citroen M."/>
            <person name="Collymore A."/>
            <person name="Cooke P."/>
            <person name="Costello M."/>
            <person name="D'Aco K."/>
            <person name="Daza R."/>
            <person name="De Haan G."/>
            <person name="DeGray S."/>
            <person name="DeMaso C."/>
            <person name="Dhargay N."/>
            <person name="Dooley K."/>
            <person name="Dooley E."/>
            <person name="Doricent M."/>
            <person name="Dorje P."/>
            <person name="Dorjee K."/>
            <person name="Dupes A."/>
            <person name="Elong R."/>
            <person name="Falk J."/>
            <person name="Farina A."/>
            <person name="Faro S."/>
            <person name="Ferguson D."/>
            <person name="Fisher S."/>
            <person name="Foley C.D."/>
            <person name="Franke A."/>
            <person name="Friedrich D."/>
            <person name="Gadbois L."/>
            <person name="Gearin G."/>
            <person name="Gearin C.R."/>
            <person name="Giannoukos G."/>
            <person name="Goode T."/>
            <person name="Graham J."/>
            <person name="Grandbois E."/>
            <person name="Grewal S."/>
            <person name="Gyaltsen K."/>
            <person name="Hafez N."/>
            <person name="Hagos B."/>
            <person name="Hall J."/>
            <person name="Henson C."/>
            <person name="Hollinger A."/>
            <person name="Honan T."/>
            <person name="Huard M.D."/>
            <person name="Hughes L."/>
            <person name="Hurhula B."/>
            <person name="Husby M.E."/>
            <person name="Kamat A."/>
            <person name="Kanga B."/>
            <person name="Kashin S."/>
            <person name="Khazanovich D."/>
            <person name="Kisner P."/>
            <person name="Lance K."/>
            <person name="Lara M."/>
            <person name="Lee W."/>
            <person name="Lennon N."/>
            <person name="Letendre F."/>
            <person name="LeVine R."/>
            <person name="Lipovsky A."/>
            <person name="Liu X."/>
            <person name="Liu J."/>
            <person name="Liu S."/>
            <person name="Lokyitsang T."/>
            <person name="Lokyitsang Y."/>
            <person name="Lubonja R."/>
            <person name="Lui A."/>
            <person name="MacDonald P."/>
            <person name="Magnisalis V."/>
            <person name="Maru K."/>
            <person name="Matthews C."/>
            <person name="McCusker W."/>
            <person name="McDonough S."/>
            <person name="Mehta T."/>
            <person name="Meldrim J."/>
            <person name="Meneus L."/>
            <person name="Mihai O."/>
            <person name="Mihalev A."/>
            <person name="Mihova T."/>
            <person name="Mittelman R."/>
            <person name="Mlenga V."/>
            <person name="Montmayeur A."/>
            <person name="Mulrain L."/>
            <person name="Navidi A."/>
            <person name="Naylor J."/>
            <person name="Negash T."/>
            <person name="Nguyen T."/>
            <person name="Nguyen N."/>
            <person name="Nicol R."/>
            <person name="Norbu C."/>
            <person name="Norbu N."/>
            <person name="Novod N."/>
            <person name="O'Neill B."/>
            <person name="Osman S."/>
            <person name="Markiewicz E."/>
            <person name="Oyono O.L."/>
            <person name="Patti C."/>
            <person name="Phunkhang P."/>
            <person name="Pierre F."/>
            <person name="Priest M."/>
            <person name="Raghuraman S."/>
            <person name="Rege F."/>
            <person name="Reyes R."/>
            <person name="Rise C."/>
            <person name="Rogov P."/>
            <person name="Ross K."/>
            <person name="Ryan E."/>
            <person name="Settipalli S."/>
            <person name="Shea T."/>
            <person name="Sherpa N."/>
            <person name="Shi L."/>
            <person name="Shih D."/>
            <person name="Sparrow T."/>
            <person name="Spaulding J."/>
            <person name="Stalker J."/>
            <person name="Stange-Thomann N."/>
            <person name="Stavropoulos S."/>
            <person name="Stone C."/>
            <person name="Strader C."/>
            <person name="Tesfaye S."/>
            <person name="Thomson T."/>
            <person name="Thoulutsang Y."/>
            <person name="Thoulutsang D."/>
            <person name="Topham K."/>
            <person name="Topping I."/>
            <person name="Tsamla T."/>
            <person name="Vassiliev H."/>
            <person name="Vo A."/>
            <person name="Wangchuk T."/>
            <person name="Wangdi T."/>
            <person name="Weiand M."/>
            <person name="Wilkinson J."/>
            <person name="Wilson A."/>
            <person name="Yadav S."/>
            <person name="Young G."/>
            <person name="Yu Q."/>
            <person name="Zembek L."/>
            <person name="Zhong D."/>
            <person name="Zimmer A."/>
            <person name="Zwirko Z."/>
            <person name="Jaffe D.B."/>
            <person name="Alvarez P."/>
            <person name="Brockman W."/>
            <person name="Butler J."/>
            <person name="Chin C."/>
            <person name="Gnerre S."/>
            <person name="Grabherr M."/>
            <person name="Kleber M."/>
            <person name="Mauceli E."/>
            <person name="MacCallum I."/>
        </authorList>
    </citation>
    <scope>NUCLEOTIDE SEQUENCE [LARGE SCALE GENOMIC DNA]</scope>
    <source>
        <strain evidence="13">TSC#15010-1051.87</strain>
        <strain evidence="14">Tucson 15010-1051.87</strain>
    </source>
</reference>
<dbReference type="Pfam" id="PF00106">
    <property type="entry name" value="adh_short"/>
    <property type="match status" value="1"/>
</dbReference>
<evidence type="ECO:0000256" key="9">
    <source>
        <dbReference type="ARBA" id="ARBA00059620"/>
    </source>
</evidence>
<accession>A0A0Q9WAV8</accession>
<reference evidence="13" key="3">
    <citation type="submission" date="2015-11" db="EMBL/GenBank/DDBJ databases">
        <authorList>
            <consortium name="FlyBase"/>
        </authorList>
    </citation>
    <scope>NUCLEOTIDE SEQUENCE</scope>
    <source>
        <strain evidence="13">TSC#15010-1051.87</strain>
    </source>
</reference>
<dbReference type="GO" id="GO:0016020">
    <property type="term" value="C:membrane"/>
    <property type="evidence" value="ECO:0007669"/>
    <property type="project" value="UniProtKB-SubCell"/>
</dbReference>
<comment type="function">
    <text evidence="9">Catalyzes the reduction of all-trans-retinal to all-trans-retinol in the presence of NADPH.</text>
</comment>
<reference evidence="13" key="2">
    <citation type="journal article" date="2008" name="Bioinformatics">
        <title>Assembly reconciliation.</title>
        <authorList>
            <person name="Zimin A.V."/>
            <person name="Smith D.R."/>
            <person name="Sutton G."/>
            <person name="Yorke J.A."/>
        </authorList>
    </citation>
    <scope>NUCLEOTIDE SEQUENCE</scope>
    <source>
        <strain evidence="13">TSC#15010-1051.87</strain>
    </source>
</reference>
<dbReference type="Proteomes" id="UP000008792">
    <property type="component" value="Unassembled WGS sequence"/>
</dbReference>
<proteinExistence type="inferred from homology"/>
<evidence type="ECO:0000256" key="4">
    <source>
        <dbReference type="ARBA" id="ARBA00022857"/>
    </source>
</evidence>
<keyword evidence="5" id="KW-1133">Transmembrane helix</keyword>
<organism evidence="13 14">
    <name type="scientific">Drosophila virilis</name>
    <name type="common">Fruit fly</name>
    <dbReference type="NCBI Taxonomy" id="7244"/>
    <lineage>
        <taxon>Eukaryota</taxon>
        <taxon>Metazoa</taxon>
        <taxon>Ecdysozoa</taxon>
        <taxon>Arthropoda</taxon>
        <taxon>Hexapoda</taxon>
        <taxon>Insecta</taxon>
        <taxon>Pterygota</taxon>
        <taxon>Neoptera</taxon>
        <taxon>Endopterygota</taxon>
        <taxon>Diptera</taxon>
        <taxon>Brachycera</taxon>
        <taxon>Muscomorpha</taxon>
        <taxon>Ephydroidea</taxon>
        <taxon>Drosophilidae</taxon>
        <taxon>Drosophila</taxon>
    </lineage>
</organism>
<evidence type="ECO:0000256" key="2">
    <source>
        <dbReference type="ARBA" id="ARBA00006484"/>
    </source>
</evidence>
<evidence type="ECO:0000256" key="11">
    <source>
        <dbReference type="ARBA" id="ARBA00082544"/>
    </source>
</evidence>
<dbReference type="OrthoDB" id="5840532at2759"/>
<keyword evidence="14" id="KW-1185">Reference proteome</keyword>
<dbReference type="STRING" id="7244.A0A0Q9WAV8"/>
<keyword evidence="4" id="KW-0521">NADP</keyword>
<protein>
    <recommendedName>
        <fullName evidence="10">Short-chain dehydrogenase/reductase 3</fullName>
    </recommendedName>
    <alternativeName>
        <fullName evidence="11">Retinal short-chain dehydrogenase/reductase 1</fullName>
    </alternativeName>
</protein>
<comment type="subcellular location">
    <subcellularLocation>
        <location evidence="1">Membrane</location>
        <topology evidence="1">Multi-pass membrane protein</topology>
    </subcellularLocation>
</comment>
<dbReference type="EMBL" id="CH940649">
    <property type="protein sequence ID" value="KRF81478.1"/>
    <property type="molecule type" value="Genomic_DNA"/>
</dbReference>